<keyword evidence="1" id="KW-0472">Membrane</keyword>
<feature type="transmembrane region" description="Helical" evidence="1">
    <location>
        <begin position="43"/>
        <end position="64"/>
    </location>
</feature>
<dbReference type="OrthoDB" id="4682787at2759"/>
<name>A0A1S8A7R6_ROSNE</name>
<accession>A0A1S8A7R6</accession>
<keyword evidence="1" id="KW-0812">Transmembrane</keyword>
<protein>
    <submittedName>
        <fullName evidence="2">Putative integral membrane protein</fullName>
    </submittedName>
</protein>
<evidence type="ECO:0000256" key="1">
    <source>
        <dbReference type="SAM" id="Phobius"/>
    </source>
</evidence>
<proteinExistence type="predicted"/>
<evidence type="ECO:0000313" key="2">
    <source>
        <dbReference type="EMBL" id="GAW26144.1"/>
    </source>
</evidence>
<organism evidence="2">
    <name type="scientific">Rosellinia necatrix</name>
    <name type="common">White root-rot fungus</name>
    <dbReference type="NCBI Taxonomy" id="77044"/>
    <lineage>
        <taxon>Eukaryota</taxon>
        <taxon>Fungi</taxon>
        <taxon>Dikarya</taxon>
        <taxon>Ascomycota</taxon>
        <taxon>Pezizomycotina</taxon>
        <taxon>Sordariomycetes</taxon>
        <taxon>Xylariomycetidae</taxon>
        <taxon>Xylariales</taxon>
        <taxon>Xylariaceae</taxon>
        <taxon>Rosellinia</taxon>
    </lineage>
</organism>
<gene>
    <name evidence="2" type="ORF">SAMD00023353_2201380</name>
</gene>
<dbReference type="EMBL" id="DF977467">
    <property type="protein sequence ID" value="GAW26144.1"/>
    <property type="molecule type" value="Genomic_DNA"/>
</dbReference>
<reference evidence="2" key="1">
    <citation type="submission" date="2016-03" db="EMBL/GenBank/DDBJ databases">
        <title>Draft genome sequence of Rosellinia necatrix.</title>
        <authorList>
            <person name="Kanematsu S."/>
        </authorList>
    </citation>
    <scope>NUCLEOTIDE SEQUENCE [LARGE SCALE GENOMIC DNA]</scope>
    <source>
        <strain evidence="2">W97</strain>
    </source>
</reference>
<sequence>MADSDFYSLPFDQQVEIFNNLPSLPAPEGVEPDYDHPRARNDVTIAVTVVGLAFTTVLFALRVYSRLFIVKKVRLEDCECLSIL</sequence>
<dbReference type="Proteomes" id="UP000054516">
    <property type="component" value="Unassembled WGS sequence"/>
</dbReference>
<dbReference type="AlphaFoldDB" id="A0A1S8A7R6"/>
<keyword evidence="1" id="KW-1133">Transmembrane helix</keyword>
<keyword evidence="3" id="KW-1185">Reference proteome</keyword>
<evidence type="ECO:0000313" key="3">
    <source>
        <dbReference type="Proteomes" id="UP000054516"/>
    </source>
</evidence>